<dbReference type="PRINTS" id="PR00111">
    <property type="entry name" value="ABHYDROLASE"/>
</dbReference>
<proteinExistence type="inferred from homology"/>
<dbReference type="InterPro" id="IPR029058">
    <property type="entry name" value="AB_hydrolase_fold"/>
</dbReference>
<dbReference type="GO" id="GO:0016020">
    <property type="term" value="C:membrane"/>
    <property type="evidence" value="ECO:0007669"/>
    <property type="project" value="TreeGrafter"/>
</dbReference>
<name>A0A1M7YU13_9VIBR</name>
<evidence type="ECO:0000313" key="5">
    <source>
        <dbReference type="Proteomes" id="UP000184600"/>
    </source>
</evidence>
<gene>
    <name evidence="4" type="primary">ydjP</name>
    <name evidence="4" type="ORF">VQ7734_01845</name>
</gene>
<reference evidence="5" key="1">
    <citation type="submission" date="2016-12" db="EMBL/GenBank/DDBJ databases">
        <authorList>
            <person name="Rodrigo-Torres L."/>
            <person name="Arahal R.D."/>
            <person name="Lucena T."/>
        </authorList>
    </citation>
    <scope>NUCLEOTIDE SEQUENCE [LARGE SCALE GENOMIC DNA]</scope>
</reference>
<feature type="domain" description="AB hydrolase-1" evidence="3">
    <location>
        <begin position="26"/>
        <end position="170"/>
    </location>
</feature>
<sequence length="259" mass="29033">MKTTGYILLDGGKIYYELSGNKDGRPLLLMHGGLGRSEEMNAMVQHLSSTFRLIRVDFRGHGRSTPGDVPLTYAQYQKDVEAVLAYLDIEQFAIFGFSDGGIVAYRLAAAHPERVERLMTLGAQWRLEKDDVSVALLQSLTAEMWMARYPNDVERYKALNPEPDFERLVSLVKVLWLDSSATGYPGRSVEDIRCPTLILRGEDDFLFALSEAELLKTKIADCHFVSIPLTAHASHQESPELVGAMVNDFLLSDKIETTF</sequence>
<dbReference type="RefSeq" id="WP_073581707.1">
    <property type="nucleotide sequence ID" value="NZ_AP024897.1"/>
</dbReference>
<keyword evidence="2 4" id="KW-0378">Hydrolase</keyword>
<dbReference type="AlphaFoldDB" id="A0A1M7YU13"/>
<comment type="similarity">
    <text evidence="1">Belongs to the AB hydrolase superfamily.</text>
</comment>
<dbReference type="EMBL" id="FRFG01000020">
    <property type="protein sequence ID" value="SHO56082.1"/>
    <property type="molecule type" value="Genomic_DNA"/>
</dbReference>
<dbReference type="SUPFAM" id="SSF53474">
    <property type="entry name" value="alpha/beta-Hydrolases"/>
    <property type="match status" value="1"/>
</dbReference>
<dbReference type="Pfam" id="PF00561">
    <property type="entry name" value="Abhydrolase_1"/>
    <property type="match status" value="1"/>
</dbReference>
<dbReference type="PANTHER" id="PTHR43798">
    <property type="entry name" value="MONOACYLGLYCEROL LIPASE"/>
    <property type="match status" value="1"/>
</dbReference>
<dbReference type="GO" id="GO:0016787">
    <property type="term" value="F:hydrolase activity"/>
    <property type="evidence" value="ECO:0007669"/>
    <property type="project" value="UniProtKB-KW"/>
</dbReference>
<dbReference type="PANTHER" id="PTHR43798:SF14">
    <property type="entry name" value="SERINE HYDROLASE-LIKE PROTEIN DDB_G0286239"/>
    <property type="match status" value="1"/>
</dbReference>
<evidence type="ECO:0000256" key="2">
    <source>
        <dbReference type="ARBA" id="ARBA00022801"/>
    </source>
</evidence>
<dbReference type="EC" id="3.-.-.-" evidence="4"/>
<dbReference type="OrthoDB" id="9796770at2"/>
<dbReference type="Proteomes" id="UP000184600">
    <property type="component" value="Unassembled WGS sequence"/>
</dbReference>
<accession>A0A1M7YU13</accession>
<evidence type="ECO:0000256" key="1">
    <source>
        <dbReference type="ARBA" id="ARBA00008645"/>
    </source>
</evidence>
<dbReference type="InterPro" id="IPR000073">
    <property type="entry name" value="AB_hydrolase_1"/>
</dbReference>
<dbReference type="InterPro" id="IPR050266">
    <property type="entry name" value="AB_hydrolase_sf"/>
</dbReference>
<organism evidence="4 5">
    <name type="scientific">Vibrio quintilis</name>
    <dbReference type="NCBI Taxonomy" id="1117707"/>
    <lineage>
        <taxon>Bacteria</taxon>
        <taxon>Pseudomonadati</taxon>
        <taxon>Pseudomonadota</taxon>
        <taxon>Gammaproteobacteria</taxon>
        <taxon>Vibrionales</taxon>
        <taxon>Vibrionaceae</taxon>
        <taxon>Vibrio</taxon>
    </lineage>
</organism>
<evidence type="ECO:0000259" key="3">
    <source>
        <dbReference type="Pfam" id="PF00561"/>
    </source>
</evidence>
<evidence type="ECO:0000313" key="4">
    <source>
        <dbReference type="EMBL" id="SHO56082.1"/>
    </source>
</evidence>
<keyword evidence="5" id="KW-1185">Reference proteome</keyword>
<dbReference type="Gene3D" id="3.40.50.1820">
    <property type="entry name" value="alpha/beta hydrolase"/>
    <property type="match status" value="1"/>
</dbReference>
<dbReference type="STRING" id="1117707.VQ7734_01845"/>
<protein>
    <submittedName>
        <fullName evidence="4">AB hydrolase superfamily protein YdjP</fullName>
        <ecNumber evidence="4">3.-.-.-</ecNumber>
    </submittedName>
</protein>